<reference evidence="4" key="2">
    <citation type="journal article" date="2008" name="Nucleic Acids Res.">
        <title>The rice annotation project database (RAP-DB): 2008 update.</title>
        <authorList>
            <consortium name="The rice annotation project (RAP)"/>
        </authorList>
    </citation>
    <scope>GENOME REANNOTATION</scope>
    <source>
        <strain evidence="4">cv. Nipponbare</strain>
    </source>
</reference>
<feature type="coiled-coil region" evidence="1">
    <location>
        <begin position="591"/>
        <end position="649"/>
    </location>
</feature>
<protein>
    <submittedName>
        <fullName evidence="3">OSJNBb0033G08.11 protein</fullName>
    </submittedName>
</protein>
<evidence type="ECO:0000256" key="1">
    <source>
        <dbReference type="SAM" id="Coils"/>
    </source>
</evidence>
<keyword evidence="1" id="KW-0175">Coiled coil</keyword>
<dbReference type="AlphaFoldDB" id="Q7XSE3"/>
<proteinExistence type="predicted"/>
<evidence type="ECO:0000313" key="4">
    <source>
        <dbReference type="Proteomes" id="UP000000763"/>
    </source>
</evidence>
<feature type="compositionally biased region" description="Basic and acidic residues" evidence="2">
    <location>
        <begin position="347"/>
        <end position="361"/>
    </location>
</feature>
<dbReference type="EMBL" id="AL606989">
    <property type="protein sequence ID" value="CAE01995.2"/>
    <property type="molecule type" value="Genomic_DNA"/>
</dbReference>
<sequence>MAPRKPNPTSAKGPDPGRVDDNSTAFLVRSGALVVGQAFAPGKAVVPKPIDNRTVVELPQLSPSALVRVAIFDWACRTSRFEPNAELFGAIFFTTVNSKTVITPAGTKKTVFGSVNFNVRPERSDLWPVNAAMSKWDRHWMARWFYHTIPFEAGSDATKALRCRRRAIALNRKSKITVDGAMEARFVLLRRVCSHLSCRDLVEEFCMLRIFSLSQSWQVTVDQGEEVDGLPNLILPEEANMLTLDQAETEARRMIGDVSVVEYSQLLTRQAAGRANRVYNGELPPRANPHKADNDAGPSRKRMRGQVKLAPRKRRAPASSDSDADDEDDAEERDGEGEGEEEEEEAVADKAANEAVEDRVDIPSYTPTPSPDHNETKVESNSSPLRRKDLEGAKALVVFSSGKAAKGGPVQKISKMKGLVDIARVFSDDESSDGTPTSPAGRSLDLSTAPLAPHGFAGAGGNAAAWASASAEWIMSAAARVFRSPLREPAISPLVKAKGKCAAAEASASEYSLMAAHFAPGDFETWADLVPFVEGVSNLVLPAGTPSLFTELNEFDEGCSAIKSLAVQILAAHYSTEQTVRARFDSFKSRLRANEDEIRRKNLEVEALANTLKEAKTEVKRLQSELDKGKEARAEVDRLKAKLEKEKAHSAVLIDYYNLTEPKMEALRLKARLLQQFGCEHVAEFPTYAKGDWEISAQNISPALHTWRKQFWQKDGRSAAKARLLEQLAKAEAADRGEGEDAAGEEGGGNAQDHPEE</sequence>
<feature type="compositionally biased region" description="Basic residues" evidence="2">
    <location>
        <begin position="299"/>
        <end position="316"/>
    </location>
</feature>
<organism evidence="3 4">
    <name type="scientific">Oryza sativa subsp. japonica</name>
    <name type="common">Rice</name>
    <dbReference type="NCBI Taxonomy" id="39947"/>
    <lineage>
        <taxon>Eukaryota</taxon>
        <taxon>Viridiplantae</taxon>
        <taxon>Streptophyta</taxon>
        <taxon>Embryophyta</taxon>
        <taxon>Tracheophyta</taxon>
        <taxon>Spermatophyta</taxon>
        <taxon>Magnoliopsida</taxon>
        <taxon>Liliopsida</taxon>
        <taxon>Poales</taxon>
        <taxon>Poaceae</taxon>
        <taxon>BOP clade</taxon>
        <taxon>Oryzoideae</taxon>
        <taxon>Oryzeae</taxon>
        <taxon>Oryzinae</taxon>
        <taxon>Oryza</taxon>
        <taxon>Oryza sativa</taxon>
    </lineage>
</organism>
<accession>Q7XSE3</accession>
<feature type="compositionally biased region" description="Acidic residues" evidence="2">
    <location>
        <begin position="322"/>
        <end position="346"/>
    </location>
</feature>
<feature type="region of interest" description="Disordered" evidence="2">
    <location>
        <begin position="427"/>
        <end position="446"/>
    </location>
</feature>
<name>Q7XSE3_ORYSJ</name>
<feature type="region of interest" description="Disordered" evidence="2">
    <location>
        <begin position="730"/>
        <end position="757"/>
    </location>
</feature>
<feature type="region of interest" description="Disordered" evidence="2">
    <location>
        <begin position="1"/>
        <end position="21"/>
    </location>
</feature>
<evidence type="ECO:0000256" key="2">
    <source>
        <dbReference type="SAM" id="MobiDB-lite"/>
    </source>
</evidence>
<gene>
    <name evidence="3" type="primary">OSJNBb0033G08.11</name>
</gene>
<reference evidence="4" key="1">
    <citation type="journal article" date="2005" name="Nature">
        <title>The map-based sequence of the rice genome.</title>
        <authorList>
            <consortium name="International rice genome sequencing project (IRGSP)"/>
            <person name="Matsumoto T."/>
            <person name="Wu J."/>
            <person name="Kanamori H."/>
            <person name="Katayose Y."/>
            <person name="Fujisawa M."/>
            <person name="Namiki N."/>
            <person name="Mizuno H."/>
            <person name="Yamamoto K."/>
            <person name="Antonio B.A."/>
            <person name="Baba T."/>
            <person name="Sakata K."/>
            <person name="Nagamura Y."/>
            <person name="Aoki H."/>
            <person name="Arikawa K."/>
            <person name="Arita K."/>
            <person name="Bito T."/>
            <person name="Chiden Y."/>
            <person name="Fujitsuka N."/>
            <person name="Fukunaka R."/>
            <person name="Hamada M."/>
            <person name="Harada C."/>
            <person name="Hayashi A."/>
            <person name="Hijishita S."/>
            <person name="Honda M."/>
            <person name="Hosokawa S."/>
            <person name="Ichikawa Y."/>
            <person name="Idonuma A."/>
            <person name="Iijima M."/>
            <person name="Ikeda M."/>
            <person name="Ikeno M."/>
            <person name="Ito K."/>
            <person name="Ito S."/>
            <person name="Ito T."/>
            <person name="Ito Y."/>
            <person name="Ito Y."/>
            <person name="Iwabuchi A."/>
            <person name="Kamiya K."/>
            <person name="Karasawa W."/>
            <person name="Kurita K."/>
            <person name="Katagiri S."/>
            <person name="Kikuta A."/>
            <person name="Kobayashi H."/>
            <person name="Kobayashi N."/>
            <person name="Machita K."/>
            <person name="Maehara T."/>
            <person name="Masukawa M."/>
            <person name="Mizubayashi T."/>
            <person name="Mukai Y."/>
            <person name="Nagasaki H."/>
            <person name="Nagata Y."/>
            <person name="Naito S."/>
            <person name="Nakashima M."/>
            <person name="Nakama Y."/>
            <person name="Nakamichi Y."/>
            <person name="Nakamura M."/>
            <person name="Meguro A."/>
            <person name="Negishi M."/>
            <person name="Ohta I."/>
            <person name="Ohta T."/>
            <person name="Okamoto M."/>
            <person name="Ono N."/>
            <person name="Saji S."/>
            <person name="Sakaguchi M."/>
            <person name="Sakai K."/>
            <person name="Shibata M."/>
            <person name="Shimokawa T."/>
            <person name="Song J."/>
            <person name="Takazaki Y."/>
            <person name="Terasawa K."/>
            <person name="Tsugane M."/>
            <person name="Tsuji K."/>
            <person name="Ueda S."/>
            <person name="Waki K."/>
            <person name="Yamagata H."/>
            <person name="Yamamoto M."/>
            <person name="Yamamoto S."/>
            <person name="Yamane H."/>
            <person name="Yoshiki S."/>
            <person name="Yoshihara R."/>
            <person name="Yukawa K."/>
            <person name="Zhong H."/>
            <person name="Yano M."/>
            <person name="Yuan Q."/>
            <person name="Ouyang S."/>
            <person name="Liu J."/>
            <person name="Jones K.M."/>
            <person name="Gansberger K."/>
            <person name="Moffat K."/>
            <person name="Hill J."/>
            <person name="Bera J."/>
            <person name="Fadrosh D."/>
            <person name="Jin S."/>
            <person name="Johri S."/>
            <person name="Kim M."/>
            <person name="Overton L."/>
            <person name="Reardon M."/>
            <person name="Tsitrin T."/>
            <person name="Vuong H."/>
            <person name="Weaver B."/>
            <person name="Ciecko A."/>
            <person name="Tallon L."/>
            <person name="Jackson J."/>
            <person name="Pai G."/>
            <person name="Aken S.V."/>
            <person name="Utterback T."/>
            <person name="Reidmuller S."/>
            <person name="Feldblyum T."/>
            <person name="Hsiao J."/>
            <person name="Zismann V."/>
            <person name="Iobst S."/>
            <person name="de Vazeille A.R."/>
            <person name="Buell C.R."/>
            <person name="Ying K."/>
            <person name="Li Y."/>
            <person name="Lu T."/>
            <person name="Huang Y."/>
            <person name="Zhao Q."/>
            <person name="Feng Q."/>
            <person name="Zhang L."/>
            <person name="Zhu J."/>
            <person name="Weng Q."/>
            <person name="Mu J."/>
            <person name="Lu Y."/>
            <person name="Fan D."/>
            <person name="Liu Y."/>
            <person name="Guan J."/>
            <person name="Zhang Y."/>
            <person name="Yu S."/>
            <person name="Liu X."/>
            <person name="Zhang Y."/>
            <person name="Hong G."/>
            <person name="Han B."/>
            <person name="Choisne N."/>
            <person name="Demange N."/>
            <person name="Orjeda G."/>
            <person name="Samain S."/>
            <person name="Cattolico L."/>
            <person name="Pelletier E."/>
            <person name="Couloux A."/>
            <person name="Segurens B."/>
            <person name="Wincker P."/>
            <person name="D'Hont A."/>
            <person name="Scarpelli C."/>
            <person name="Weissenbach J."/>
            <person name="Salanoubat M."/>
            <person name="Quetier F."/>
            <person name="Yu Y."/>
            <person name="Kim H.R."/>
            <person name="Rambo T."/>
            <person name="Currie J."/>
            <person name="Collura K."/>
            <person name="Luo M."/>
            <person name="Yang T."/>
            <person name="Ammiraju J.S.S."/>
            <person name="Engler F."/>
            <person name="Soderlund C."/>
            <person name="Wing R.A."/>
            <person name="Palmer L.E."/>
            <person name="de la Bastide M."/>
            <person name="Spiegel L."/>
            <person name="Nascimento L."/>
            <person name="Zutavern T."/>
            <person name="O'Shaughnessy A."/>
            <person name="Dike S."/>
            <person name="Dedhia N."/>
            <person name="Preston R."/>
            <person name="Balija V."/>
            <person name="McCombie W.R."/>
            <person name="Chow T."/>
            <person name="Chen H."/>
            <person name="Chung M."/>
            <person name="Chen C."/>
            <person name="Shaw J."/>
            <person name="Wu H."/>
            <person name="Hsiao K."/>
            <person name="Chao Y."/>
            <person name="Chu M."/>
            <person name="Cheng C."/>
            <person name="Hour A."/>
            <person name="Lee P."/>
            <person name="Lin S."/>
            <person name="Lin Y."/>
            <person name="Liou J."/>
            <person name="Liu S."/>
            <person name="Hsing Y."/>
            <person name="Raghuvanshi S."/>
            <person name="Mohanty A."/>
            <person name="Bharti A.K."/>
            <person name="Gaur A."/>
            <person name="Gupta V."/>
            <person name="Kumar D."/>
            <person name="Ravi V."/>
            <person name="Vij S."/>
            <person name="Kapur A."/>
            <person name="Khurana P."/>
            <person name="Khurana P."/>
            <person name="Khurana J.P."/>
            <person name="Tyagi A.K."/>
            <person name="Gaikwad K."/>
            <person name="Singh A."/>
            <person name="Dalal V."/>
            <person name="Srivastava S."/>
            <person name="Dixit A."/>
            <person name="Pal A.K."/>
            <person name="Ghazi I.A."/>
            <person name="Yadav M."/>
            <person name="Pandit A."/>
            <person name="Bhargava A."/>
            <person name="Sureshbabu K."/>
            <person name="Batra K."/>
            <person name="Sharma T.R."/>
            <person name="Mohapatra T."/>
            <person name="Singh N.K."/>
            <person name="Messing J."/>
            <person name="Nelson A.B."/>
            <person name="Fuks G."/>
            <person name="Kavchok S."/>
            <person name="Keizer G."/>
            <person name="Linton E."/>
            <person name="Llaca V."/>
            <person name="Song R."/>
            <person name="Tanyolac B."/>
            <person name="Young S."/>
            <person name="Ho-Il K."/>
            <person name="Hahn J.H."/>
            <person name="Sangsakoo G."/>
            <person name="Vanavichit A."/>
            <person name="de Mattos Luiz.A.T."/>
            <person name="Zimmer P.D."/>
            <person name="Malone G."/>
            <person name="Dellagostin O."/>
            <person name="de Oliveira A.C."/>
            <person name="Bevan M."/>
            <person name="Bancroft I."/>
            <person name="Minx P."/>
            <person name="Cordum H."/>
            <person name="Wilson R."/>
            <person name="Cheng Z."/>
            <person name="Jin W."/>
            <person name="Jiang J."/>
            <person name="Leong S.A."/>
            <person name="Iwama H."/>
            <person name="Gojobori T."/>
            <person name="Itoh T."/>
            <person name="Niimura Y."/>
            <person name="Fujii Y."/>
            <person name="Habara T."/>
            <person name="Sakai H."/>
            <person name="Sato Y."/>
            <person name="Wilson G."/>
            <person name="Kumar K."/>
            <person name="McCouch S."/>
            <person name="Juretic N."/>
            <person name="Hoen D."/>
            <person name="Wright S."/>
            <person name="Bruskiewich R."/>
            <person name="Bureau T."/>
            <person name="Miyao A."/>
            <person name="Hirochika H."/>
            <person name="Nishikawa T."/>
            <person name="Kadowaki K."/>
            <person name="Sugiura M."/>
            <person name="Burr B."/>
            <person name="Sasaki T."/>
        </authorList>
    </citation>
    <scope>NUCLEOTIDE SEQUENCE [LARGE SCALE GENOMIC DNA]</scope>
    <source>
        <strain evidence="4">cv. Nipponbare</strain>
    </source>
</reference>
<evidence type="ECO:0000313" key="3">
    <source>
        <dbReference type="EMBL" id="CAE01995.2"/>
    </source>
</evidence>
<dbReference type="Proteomes" id="UP000000763">
    <property type="component" value="Chromosome 4"/>
</dbReference>
<feature type="region of interest" description="Disordered" evidence="2">
    <location>
        <begin position="278"/>
        <end position="388"/>
    </location>
</feature>